<dbReference type="InterPro" id="IPR047057">
    <property type="entry name" value="MerR_fam"/>
</dbReference>
<accession>A0A7X3LG14</accession>
<dbReference type="SMART" id="SM00422">
    <property type="entry name" value="HTH_MERR"/>
    <property type="match status" value="1"/>
</dbReference>
<name>A0A7X3LG14_9BACL</name>
<dbReference type="SUPFAM" id="SSF46955">
    <property type="entry name" value="Putative DNA-binding domain"/>
    <property type="match status" value="1"/>
</dbReference>
<dbReference type="PANTHER" id="PTHR30204:SF98">
    <property type="entry name" value="HTH-TYPE TRANSCRIPTIONAL REGULATOR ADHR"/>
    <property type="match status" value="1"/>
</dbReference>
<dbReference type="PANTHER" id="PTHR30204">
    <property type="entry name" value="REDOX-CYCLING DRUG-SENSING TRANSCRIPTIONAL ACTIVATOR SOXR"/>
    <property type="match status" value="1"/>
</dbReference>
<gene>
    <name evidence="4" type="ORF">GRF59_03865</name>
</gene>
<dbReference type="EMBL" id="WUBI01000001">
    <property type="protein sequence ID" value="MWV42755.1"/>
    <property type="molecule type" value="Genomic_DNA"/>
</dbReference>
<feature type="domain" description="HTH merR-type" evidence="3">
    <location>
        <begin position="1"/>
        <end position="69"/>
    </location>
</feature>
<dbReference type="Pfam" id="PF13411">
    <property type="entry name" value="MerR_1"/>
    <property type="match status" value="1"/>
</dbReference>
<evidence type="ECO:0000313" key="5">
    <source>
        <dbReference type="Proteomes" id="UP000460318"/>
    </source>
</evidence>
<organism evidence="4 5">
    <name type="scientific">Paenibacillus dendrobii</name>
    <dbReference type="NCBI Taxonomy" id="2691084"/>
    <lineage>
        <taxon>Bacteria</taxon>
        <taxon>Bacillati</taxon>
        <taxon>Bacillota</taxon>
        <taxon>Bacilli</taxon>
        <taxon>Bacillales</taxon>
        <taxon>Paenibacillaceae</taxon>
        <taxon>Paenibacillus</taxon>
    </lineage>
</organism>
<evidence type="ECO:0000259" key="3">
    <source>
        <dbReference type="PROSITE" id="PS50937"/>
    </source>
</evidence>
<keyword evidence="2" id="KW-0175">Coiled coil</keyword>
<dbReference type="InterPro" id="IPR009061">
    <property type="entry name" value="DNA-bd_dom_put_sf"/>
</dbReference>
<dbReference type="RefSeq" id="WP_160496328.1">
    <property type="nucleotide sequence ID" value="NZ_WUBI01000001.1"/>
</dbReference>
<keyword evidence="5" id="KW-1185">Reference proteome</keyword>
<protein>
    <submittedName>
        <fullName evidence="4">MerR family transcriptional regulator</fullName>
    </submittedName>
</protein>
<feature type="coiled-coil region" evidence="2">
    <location>
        <begin position="74"/>
        <end position="108"/>
    </location>
</feature>
<dbReference type="Gene3D" id="1.10.1660.10">
    <property type="match status" value="1"/>
</dbReference>
<proteinExistence type="predicted"/>
<keyword evidence="1" id="KW-0238">DNA-binding</keyword>
<dbReference type="Proteomes" id="UP000460318">
    <property type="component" value="Unassembled WGS sequence"/>
</dbReference>
<dbReference type="CDD" id="cd01109">
    <property type="entry name" value="HTH_YyaN"/>
    <property type="match status" value="1"/>
</dbReference>
<dbReference type="PROSITE" id="PS50937">
    <property type="entry name" value="HTH_MERR_2"/>
    <property type="match status" value="1"/>
</dbReference>
<evidence type="ECO:0000313" key="4">
    <source>
        <dbReference type="EMBL" id="MWV42755.1"/>
    </source>
</evidence>
<reference evidence="4 5" key="1">
    <citation type="submission" date="2019-12" db="EMBL/GenBank/DDBJ databases">
        <title>Paenibacillus sp. nov., an endophytic bacterium isolated from the stem of Dendrobium.</title>
        <authorList>
            <person name="Zhao R."/>
        </authorList>
    </citation>
    <scope>NUCLEOTIDE SEQUENCE [LARGE SCALE GENOMIC DNA]</scope>
    <source>
        <strain evidence="4 5">HJL G12</strain>
    </source>
</reference>
<comment type="caution">
    <text evidence="4">The sequence shown here is derived from an EMBL/GenBank/DDBJ whole genome shotgun (WGS) entry which is preliminary data.</text>
</comment>
<dbReference type="InterPro" id="IPR000551">
    <property type="entry name" value="MerR-type_HTH_dom"/>
</dbReference>
<sequence>MNITHAANQLGLTAATLRYYESVGLIPPVKRNASGIRNYYEEDLKWIEFIKCMRNAGLSIESLIEYTSLFIEGERTLEARKKILADERDRLIERRKEIEETIQRLDGKIGDYDGKLLEREAELNSSPISTGHIE</sequence>
<dbReference type="AlphaFoldDB" id="A0A7X3LG14"/>
<evidence type="ECO:0000256" key="1">
    <source>
        <dbReference type="ARBA" id="ARBA00023125"/>
    </source>
</evidence>
<evidence type="ECO:0000256" key="2">
    <source>
        <dbReference type="SAM" id="Coils"/>
    </source>
</evidence>
<dbReference type="GO" id="GO:0003700">
    <property type="term" value="F:DNA-binding transcription factor activity"/>
    <property type="evidence" value="ECO:0007669"/>
    <property type="project" value="InterPro"/>
</dbReference>
<dbReference type="GO" id="GO:0003677">
    <property type="term" value="F:DNA binding"/>
    <property type="evidence" value="ECO:0007669"/>
    <property type="project" value="UniProtKB-KW"/>
</dbReference>